<reference evidence="2 3" key="1">
    <citation type="submission" date="2016-11" db="EMBL/GenBank/DDBJ databases">
        <authorList>
            <person name="Jaros S."/>
            <person name="Januszkiewicz K."/>
            <person name="Wedrychowicz H."/>
        </authorList>
    </citation>
    <scope>NUCLEOTIDE SEQUENCE [LARGE SCALE GENOMIC DNA]</scope>
    <source>
        <strain evidence="2 3">DSM 27063</strain>
    </source>
</reference>
<evidence type="ECO:0000313" key="3">
    <source>
        <dbReference type="Proteomes" id="UP000184050"/>
    </source>
</evidence>
<dbReference type="OrthoDB" id="9778168at2"/>
<accession>A0A1M6PM41</accession>
<dbReference type="InterPro" id="IPR025420">
    <property type="entry name" value="DUF4143"/>
</dbReference>
<name>A0A1M6PM41_9BACT</name>
<dbReference type="AlphaFoldDB" id="A0A1M6PM41"/>
<keyword evidence="3" id="KW-1185">Reference proteome</keyword>
<dbReference type="PANTHER" id="PTHR43566">
    <property type="entry name" value="CONSERVED PROTEIN"/>
    <property type="match status" value="1"/>
</dbReference>
<dbReference type="STRING" id="1168035.SAMN05444280_16410"/>
<dbReference type="Proteomes" id="UP000184050">
    <property type="component" value="Unassembled WGS sequence"/>
</dbReference>
<evidence type="ECO:0000259" key="1">
    <source>
        <dbReference type="Pfam" id="PF13635"/>
    </source>
</evidence>
<dbReference type="Pfam" id="PF13635">
    <property type="entry name" value="DUF4143"/>
    <property type="match status" value="1"/>
</dbReference>
<feature type="non-terminal residue" evidence="2">
    <location>
        <position position="1"/>
    </location>
</feature>
<protein>
    <recommendedName>
        <fullName evidence="1">DUF4143 domain-containing protein</fullName>
    </recommendedName>
</protein>
<sequence length="232" mass="26747">HDAAIEPTAFYPSYIQTYIERDIRSLKAIENLNTFTRFVGLCAGRIGQILNLTSLANDTGVTVNTVKSWLSLLESSFILYQVQPFYKNFNKRLIKSPKIYFYDTGLVCSLLNIQNADMIRNHYLYGALFENFIISEIIKTQHHTGKKTSIYYWRESNGTEIDCIIELSNQKLLALEIKGGETFNKDFLKNFKYFPQSNLIQKFLIYTGESLPSVSDTGIIGKNDFQRFLKEL</sequence>
<feature type="domain" description="DUF4143" evidence="1">
    <location>
        <begin position="20"/>
        <end position="178"/>
    </location>
</feature>
<gene>
    <name evidence="2" type="ORF">SAMN05444280_16410</name>
</gene>
<proteinExistence type="predicted"/>
<dbReference type="RefSeq" id="WP_139279672.1">
    <property type="nucleotide sequence ID" value="NZ_FQZE01000064.1"/>
</dbReference>
<evidence type="ECO:0000313" key="2">
    <source>
        <dbReference type="EMBL" id="SHK09036.1"/>
    </source>
</evidence>
<dbReference type="PANTHER" id="PTHR43566:SF2">
    <property type="entry name" value="DUF4143 DOMAIN-CONTAINING PROTEIN"/>
    <property type="match status" value="1"/>
</dbReference>
<dbReference type="EMBL" id="FQZE01000064">
    <property type="protein sequence ID" value="SHK09036.1"/>
    <property type="molecule type" value="Genomic_DNA"/>
</dbReference>
<organism evidence="2 3">
    <name type="scientific">Tangfeifania diversioriginum</name>
    <dbReference type="NCBI Taxonomy" id="1168035"/>
    <lineage>
        <taxon>Bacteria</taxon>
        <taxon>Pseudomonadati</taxon>
        <taxon>Bacteroidota</taxon>
        <taxon>Bacteroidia</taxon>
        <taxon>Marinilabiliales</taxon>
        <taxon>Prolixibacteraceae</taxon>
        <taxon>Tangfeifania</taxon>
    </lineage>
</organism>